<name>G3EIE8_9POXV</name>
<organism evidence="2 3">
    <name type="scientific">Yokapox virus</name>
    <dbReference type="NCBI Taxonomy" id="1076255"/>
    <lineage>
        <taxon>Viruses</taxon>
        <taxon>Varidnaviria</taxon>
        <taxon>Bamfordvirae</taxon>
        <taxon>Nucleocytoviricota</taxon>
        <taxon>Pokkesviricetes</taxon>
        <taxon>Chitovirales</taxon>
        <taxon>Poxviridae</taxon>
        <taxon>Chordopoxvirinae</taxon>
        <taxon>Centapoxvirus</taxon>
        <taxon>Centapoxvirus yokapox</taxon>
    </lineage>
</organism>
<feature type="compositionally biased region" description="Basic and acidic residues" evidence="1">
    <location>
        <begin position="14"/>
        <end position="27"/>
    </location>
</feature>
<dbReference type="KEGG" id="vg:11107210"/>
<dbReference type="EMBL" id="HQ849551">
    <property type="protein sequence ID" value="AEN03659.1"/>
    <property type="molecule type" value="Genomic_DNA"/>
</dbReference>
<sequence length="331" mass="38236">MNTCIRSIDNNKKTDHKRYDKREDGNMKKSNKNKQFDINKSKDDGADFINIRLCAYEKEYCNNGYLSSAYYILKQADDEEMSCWAELSSLVRSKKAVGFPLLKGTKRISIGSMLYFEQFKNNKVVKLNPYIKCLNDNIIFQVVVILYSMYKRGIYSDEFTFDLVSIPKTNIVFCVNQLMFNICTDILVVLSVCGNRLYRTNLPQSCYLDYIHHNEITANRGYEMSNYFFEWLIKNHLSLLTKQNLDIFKVKKKYVSGSTANRALDPGTLIYIPKDDLYIVGISLTDVSINDNVRVLFSMDGVVLEIEDFNISNIFIAGELFTRSQSANIII</sequence>
<evidence type="ECO:0000256" key="1">
    <source>
        <dbReference type="SAM" id="MobiDB-lite"/>
    </source>
</evidence>
<accession>G3EIE8</accession>
<dbReference type="InterPro" id="IPR005007">
    <property type="entry name" value="Poxvirus_L3/FP4"/>
</dbReference>
<dbReference type="OrthoDB" id="7692at10239"/>
<reference evidence="2 3" key="1">
    <citation type="journal article" date="2011" name="J. Virol.">
        <title>The genome of yoka poxvirus.</title>
        <authorList>
            <person name="Zhao G."/>
            <person name="Droit L."/>
            <person name="Tesh R.B."/>
            <person name="Popov V.L."/>
            <person name="Little N.S."/>
            <person name="Upton C."/>
            <person name="Virgin H.W."/>
            <person name="Wang D."/>
        </authorList>
    </citation>
    <scope>NUCLEOTIDE SEQUENCE [LARGE SCALE GENOMIC DNA]</scope>
    <source>
        <strain evidence="2">DakArB 4268</strain>
    </source>
</reference>
<gene>
    <name evidence="2" type="ORF">YKV070c</name>
</gene>
<evidence type="ECO:0000313" key="3">
    <source>
        <dbReference type="Proteomes" id="UP000164653"/>
    </source>
</evidence>
<dbReference type="Proteomes" id="UP000164653">
    <property type="component" value="Segment"/>
</dbReference>
<protein>
    <submittedName>
        <fullName evidence="2">Virion protein</fullName>
    </submittedName>
</protein>
<evidence type="ECO:0000313" key="2">
    <source>
        <dbReference type="EMBL" id="AEN03659.1"/>
    </source>
</evidence>
<keyword evidence="3" id="KW-1185">Reference proteome</keyword>
<dbReference type="GeneID" id="11107210"/>
<feature type="region of interest" description="Disordered" evidence="1">
    <location>
        <begin position="14"/>
        <end position="36"/>
    </location>
</feature>
<dbReference type="Pfam" id="PF03339">
    <property type="entry name" value="Pox_L3_FP4"/>
    <property type="match status" value="1"/>
</dbReference>
<dbReference type="RefSeq" id="YP_004821423.1">
    <property type="nucleotide sequence ID" value="NC_015960.1"/>
</dbReference>
<proteinExistence type="predicted"/>